<evidence type="ECO:0000259" key="3">
    <source>
        <dbReference type="Pfam" id="PF03061"/>
    </source>
</evidence>
<evidence type="ECO:0000313" key="4">
    <source>
        <dbReference type="EMBL" id="RFA98096.1"/>
    </source>
</evidence>
<sequence>MAMGLRWGLPADLEKVNEFLHKTEPITAFLGYRLVELSEGRACAVFDALSNAQRVGGILHGGAVMAALDETMGFAALTLNDGDDQVTLELKVNFLEPGVKPPFKVCGQVVRRGGRVVVVEGEIRDADGRVIAKALGTWYYLRRHVRS</sequence>
<dbReference type="InterPro" id="IPR006683">
    <property type="entry name" value="Thioestr_dom"/>
</dbReference>
<organism evidence="4 7">
    <name type="scientific">Pyrobaculum aerophilum</name>
    <dbReference type="NCBI Taxonomy" id="13773"/>
    <lineage>
        <taxon>Archaea</taxon>
        <taxon>Thermoproteota</taxon>
        <taxon>Thermoprotei</taxon>
        <taxon>Thermoproteales</taxon>
        <taxon>Thermoproteaceae</taxon>
        <taxon>Pyrobaculum</taxon>
    </lineage>
</organism>
<keyword evidence="2" id="KW-0378">Hydrolase</keyword>
<dbReference type="EMBL" id="NMUE01000003">
    <property type="protein sequence ID" value="RFA98096.1"/>
    <property type="molecule type" value="Genomic_DNA"/>
</dbReference>
<proteinExistence type="inferred from homology"/>
<evidence type="ECO:0000256" key="1">
    <source>
        <dbReference type="ARBA" id="ARBA00008324"/>
    </source>
</evidence>
<comment type="caution">
    <text evidence="4">The sequence shown here is derived from an EMBL/GenBank/DDBJ whole genome shotgun (WGS) entry which is preliminary data.</text>
</comment>
<gene>
    <name evidence="4" type="ORF">CGL51_01825</name>
    <name evidence="5" type="ORF">CGL52_06245</name>
</gene>
<feature type="domain" description="Thioesterase" evidence="3">
    <location>
        <begin position="56"/>
        <end position="131"/>
    </location>
</feature>
<dbReference type="PANTHER" id="PTHR21660:SF1">
    <property type="entry name" value="ACYL-COENZYME A THIOESTERASE 13"/>
    <property type="match status" value="1"/>
</dbReference>
<dbReference type="PANTHER" id="PTHR21660">
    <property type="entry name" value="THIOESTERASE SUPERFAMILY MEMBER-RELATED"/>
    <property type="match status" value="1"/>
</dbReference>
<dbReference type="OrthoDB" id="24516at2157"/>
<dbReference type="InterPro" id="IPR039298">
    <property type="entry name" value="ACOT13"/>
</dbReference>
<dbReference type="Proteomes" id="UP000256877">
    <property type="component" value="Unassembled WGS sequence"/>
</dbReference>
<dbReference type="EMBL" id="NMUF01000013">
    <property type="protein sequence ID" value="RFA98983.1"/>
    <property type="molecule type" value="Genomic_DNA"/>
</dbReference>
<dbReference type="Gene3D" id="3.10.129.10">
    <property type="entry name" value="Hotdog Thioesterase"/>
    <property type="match status" value="1"/>
</dbReference>
<evidence type="ECO:0000313" key="6">
    <source>
        <dbReference type="Proteomes" id="UP000256877"/>
    </source>
</evidence>
<dbReference type="AlphaFoldDB" id="A0A371R2V2"/>
<dbReference type="NCBIfam" id="TIGR00369">
    <property type="entry name" value="unchar_dom_1"/>
    <property type="match status" value="1"/>
</dbReference>
<dbReference type="RefSeq" id="WP_116420471.1">
    <property type="nucleotide sequence ID" value="NZ_NMUE01000003.1"/>
</dbReference>
<comment type="similarity">
    <text evidence="1">Belongs to the thioesterase PaaI family.</text>
</comment>
<reference evidence="6 7" key="1">
    <citation type="submission" date="2017-07" db="EMBL/GenBank/DDBJ databases">
        <title>Draft genome sequence of aerobic hyperthermophilic archaea, Pyrobaculum aerophilum YKB31 and YKB32.</title>
        <authorList>
            <person name="Mochizuki T."/>
            <person name="Berliner A.J."/>
            <person name="Yoshida-Takashima Y."/>
            <person name="Takaki Y."/>
            <person name="Nunoura T."/>
            <person name="Takai K."/>
        </authorList>
    </citation>
    <scope>NUCLEOTIDE SEQUENCE [LARGE SCALE GENOMIC DNA]</scope>
    <source>
        <strain evidence="4 7">YKB31</strain>
        <strain evidence="5 6">YKB32</strain>
    </source>
</reference>
<dbReference type="InterPro" id="IPR029069">
    <property type="entry name" value="HotDog_dom_sf"/>
</dbReference>
<dbReference type="GO" id="GO:0047617">
    <property type="term" value="F:fatty acyl-CoA hydrolase activity"/>
    <property type="evidence" value="ECO:0007669"/>
    <property type="project" value="InterPro"/>
</dbReference>
<dbReference type="CDD" id="cd03443">
    <property type="entry name" value="PaaI_thioesterase"/>
    <property type="match status" value="1"/>
</dbReference>
<evidence type="ECO:0000256" key="2">
    <source>
        <dbReference type="ARBA" id="ARBA00022801"/>
    </source>
</evidence>
<evidence type="ECO:0000313" key="7">
    <source>
        <dbReference type="Proteomes" id="UP000257123"/>
    </source>
</evidence>
<dbReference type="InterPro" id="IPR003736">
    <property type="entry name" value="PAAI_dom"/>
</dbReference>
<dbReference type="SUPFAM" id="SSF54637">
    <property type="entry name" value="Thioesterase/thiol ester dehydrase-isomerase"/>
    <property type="match status" value="1"/>
</dbReference>
<name>A0A371R2V2_9CREN</name>
<evidence type="ECO:0000313" key="5">
    <source>
        <dbReference type="EMBL" id="RFA98983.1"/>
    </source>
</evidence>
<accession>A0A371R2V2</accession>
<dbReference type="Proteomes" id="UP000257123">
    <property type="component" value="Unassembled WGS sequence"/>
</dbReference>
<protein>
    <submittedName>
        <fullName evidence="4">Esterase</fullName>
    </submittedName>
</protein>
<dbReference type="Pfam" id="PF03061">
    <property type="entry name" value="4HBT"/>
    <property type="match status" value="1"/>
</dbReference>